<gene>
    <name evidence="1" type="ORF">PYW08_011086</name>
</gene>
<evidence type="ECO:0000313" key="1">
    <source>
        <dbReference type="EMBL" id="KAJ8706952.1"/>
    </source>
</evidence>
<protein>
    <submittedName>
        <fullName evidence="1">Uncharacterized protein</fullName>
    </submittedName>
</protein>
<evidence type="ECO:0000313" key="2">
    <source>
        <dbReference type="Proteomes" id="UP001231649"/>
    </source>
</evidence>
<accession>A0ACC2Q532</accession>
<dbReference type="Proteomes" id="UP001231649">
    <property type="component" value="Chromosome 29"/>
</dbReference>
<proteinExistence type="predicted"/>
<organism evidence="1 2">
    <name type="scientific">Mythimna loreyi</name>
    <dbReference type="NCBI Taxonomy" id="667449"/>
    <lineage>
        <taxon>Eukaryota</taxon>
        <taxon>Metazoa</taxon>
        <taxon>Ecdysozoa</taxon>
        <taxon>Arthropoda</taxon>
        <taxon>Hexapoda</taxon>
        <taxon>Insecta</taxon>
        <taxon>Pterygota</taxon>
        <taxon>Neoptera</taxon>
        <taxon>Endopterygota</taxon>
        <taxon>Lepidoptera</taxon>
        <taxon>Glossata</taxon>
        <taxon>Ditrysia</taxon>
        <taxon>Noctuoidea</taxon>
        <taxon>Noctuidae</taxon>
        <taxon>Noctuinae</taxon>
        <taxon>Hadenini</taxon>
        <taxon>Mythimna</taxon>
    </lineage>
</organism>
<keyword evidence="2" id="KW-1185">Reference proteome</keyword>
<sequence>MVKIDKSKIIKVMIVVVIIVIFVLVLFLGMKLNSVAEETKRMPEHQTRCGGPTHILRHVVTLGDMDPRISLHLADRFPYTVAVTRNSSGIWAFACFASVILVKWIVTAAHCRMPGHTHRAILYYDFAHNQTHSFPILFWRMHEKYNRTLLSPKYDIAVAKLNVQNYKHTLRASVFDESIAKEIEASVWKTISTMDKKLYLTNQFTKYDLRISQPGRCFESFGVEIDESMICVDATDFSDCFHHDFGPIYSGDKVVGVLLIKPVDCDMKLSIFTNISYYTTWIMKTTV</sequence>
<dbReference type="EMBL" id="CM056805">
    <property type="protein sequence ID" value="KAJ8706952.1"/>
    <property type="molecule type" value="Genomic_DNA"/>
</dbReference>
<reference evidence="1" key="1">
    <citation type="submission" date="2023-03" db="EMBL/GenBank/DDBJ databases">
        <title>Chromosome-level genomes of two armyworms, Mythimna separata and Mythimna loreyi, provide insights into the biosynthesis and reception of sex pheromones.</title>
        <authorList>
            <person name="Zhao H."/>
        </authorList>
    </citation>
    <scope>NUCLEOTIDE SEQUENCE</scope>
    <source>
        <strain evidence="1">BeijingLab</strain>
    </source>
</reference>
<comment type="caution">
    <text evidence="1">The sequence shown here is derived from an EMBL/GenBank/DDBJ whole genome shotgun (WGS) entry which is preliminary data.</text>
</comment>
<name>A0ACC2Q532_9NEOP</name>